<evidence type="ECO:0000256" key="7">
    <source>
        <dbReference type="ARBA" id="ARBA00023065"/>
    </source>
</evidence>
<dbReference type="InterPro" id="IPR002146">
    <property type="entry name" value="ATP_synth_b/b'su_bac/chlpt"/>
</dbReference>
<dbReference type="Proteomes" id="UP000505077">
    <property type="component" value="Unassembled WGS sequence"/>
</dbReference>
<evidence type="ECO:0000313" key="17">
    <source>
        <dbReference type="Proteomes" id="UP000505077"/>
    </source>
</evidence>
<protein>
    <recommendedName>
        <fullName evidence="13">ATP synthase subunit b</fullName>
    </recommendedName>
    <alternativeName>
        <fullName evidence="13">ATP synthase F(0) sector subunit b</fullName>
    </alternativeName>
    <alternativeName>
        <fullName evidence="13">ATPase subunit I</fullName>
    </alternativeName>
    <alternativeName>
        <fullName evidence="13">F-type ATPase subunit b</fullName>
        <shortName evidence="13">F-ATPase subunit b</shortName>
    </alternativeName>
</protein>
<keyword evidence="15" id="KW-0175">Coiled coil</keyword>
<comment type="function">
    <text evidence="11">Component of the F(0) channel, it forms part of the peripheral stalk, linking F(1) to F(0). The b'-subunit is a diverged and duplicated form of b found in plants and photosynthetic bacteria.</text>
</comment>
<comment type="subunit">
    <text evidence="13">F-type ATPases have 2 components, F(1) - the catalytic core - and F(0) - the membrane proton channel. F(1) has five subunits: alpha(3), beta(3), gamma(1), delta(1), epsilon(1). F(0) has three main subunits: a(1), b(2) and c(10-14). The alpha and beta chains form an alternating ring which encloses part of the gamma chain. F(1) is attached to F(0) by a central stalk formed by the gamma and epsilon chains, while a peripheral stalk is formed by the delta and b chains.</text>
</comment>
<dbReference type="GO" id="GO:0005886">
    <property type="term" value="C:plasma membrane"/>
    <property type="evidence" value="ECO:0007669"/>
    <property type="project" value="UniProtKB-SubCell"/>
</dbReference>
<keyword evidence="9 13" id="KW-0066">ATP synthesis</keyword>
<name>A0A6L2R4K5_9BACT</name>
<comment type="subcellular location">
    <subcellularLocation>
        <location evidence="13">Cell membrane</location>
        <topology evidence="13">Single-pass membrane protein</topology>
    </subcellularLocation>
    <subcellularLocation>
        <location evidence="12">Endomembrane system</location>
        <topology evidence="12">Single-pass membrane protein</topology>
    </subcellularLocation>
</comment>
<dbReference type="EMBL" id="BLLL01000001">
    <property type="protein sequence ID" value="GFH62384.1"/>
    <property type="molecule type" value="Genomic_DNA"/>
</dbReference>
<keyword evidence="2 13" id="KW-0813">Transport</keyword>
<feature type="coiled-coil region" evidence="15">
    <location>
        <begin position="52"/>
        <end position="79"/>
    </location>
</feature>
<evidence type="ECO:0000256" key="8">
    <source>
        <dbReference type="ARBA" id="ARBA00023136"/>
    </source>
</evidence>
<evidence type="ECO:0000256" key="10">
    <source>
        <dbReference type="ARBA" id="ARBA00025198"/>
    </source>
</evidence>
<keyword evidence="13" id="KW-1003">Cell membrane</keyword>
<comment type="similarity">
    <text evidence="1 13 14">Belongs to the ATPase B chain family.</text>
</comment>
<keyword evidence="3 13" id="KW-0138">CF(0)</keyword>
<gene>
    <name evidence="16" type="primary">atpF1</name>
    <name evidence="13" type="synonym">atpF</name>
    <name evidence="16" type="ORF">ZNDK_0155</name>
</gene>
<sequence length="139" mass="15407">MLELNITLFFQLANFFIAIFILNLILIRPIRDIIKQRNGVIDKMTGEADTFEQQAASRLANYETELVRARQNAGNTRNLGRKTGVLEQQNIVGVAQQNARAIVDDARGAVRNEAESTLKTLRKQVAGLSAGLADRLIKG</sequence>
<keyword evidence="8 13" id="KW-0472">Membrane</keyword>
<dbReference type="GO" id="GO:0012505">
    <property type="term" value="C:endomembrane system"/>
    <property type="evidence" value="ECO:0007669"/>
    <property type="project" value="UniProtKB-SubCell"/>
</dbReference>
<evidence type="ECO:0000256" key="4">
    <source>
        <dbReference type="ARBA" id="ARBA00022692"/>
    </source>
</evidence>
<accession>A0A6L2R4K5</accession>
<dbReference type="Pfam" id="PF00430">
    <property type="entry name" value="ATP-synt_B"/>
    <property type="match status" value="1"/>
</dbReference>
<dbReference type="GO" id="GO:0046961">
    <property type="term" value="F:proton-transporting ATPase activity, rotational mechanism"/>
    <property type="evidence" value="ECO:0007669"/>
    <property type="project" value="TreeGrafter"/>
</dbReference>
<keyword evidence="7 13" id="KW-0406">Ion transport</keyword>
<keyword evidence="5 13" id="KW-0375">Hydrogen ion transport</keyword>
<keyword evidence="4 13" id="KW-0812">Transmembrane</keyword>
<dbReference type="GO" id="GO:0045259">
    <property type="term" value="C:proton-transporting ATP synthase complex"/>
    <property type="evidence" value="ECO:0007669"/>
    <property type="project" value="UniProtKB-KW"/>
</dbReference>
<organism evidence="16 17">
    <name type="scientific">Candidatus Desulfovibrio kirbyi</name>
    <dbReference type="NCBI Taxonomy" id="2696086"/>
    <lineage>
        <taxon>Bacteria</taxon>
        <taxon>Pseudomonadati</taxon>
        <taxon>Thermodesulfobacteriota</taxon>
        <taxon>Desulfovibrionia</taxon>
        <taxon>Desulfovibrionales</taxon>
        <taxon>Desulfovibrionaceae</taxon>
        <taxon>Desulfovibrio</taxon>
    </lineage>
</organism>
<reference evidence="16 17" key="1">
    <citation type="journal article" date="2020" name="ISME J.">
        <title>Parallel Reductive Genome Evolution in Desulfovibrio Ectosymbionts Independently Acquired by Trichonympha Protists in the Termite Gut.</title>
        <authorList>
            <person name="Takeuchi M."/>
            <person name="Kuwahara H."/>
            <person name="Murakami T."/>
            <person name="Takahashi K."/>
            <person name="Kajitani R."/>
            <person name="Toyoda A."/>
            <person name="Itoh T."/>
            <person name="Ohkuma M."/>
            <person name="Hongoh Y."/>
        </authorList>
    </citation>
    <scope>NUCLEOTIDE SEQUENCE [LARGE SCALE GENOMIC DNA]</scope>
    <source>
        <strain evidence="16">ZnDsv-02</strain>
    </source>
</reference>
<evidence type="ECO:0000256" key="12">
    <source>
        <dbReference type="ARBA" id="ARBA00037847"/>
    </source>
</evidence>
<evidence type="ECO:0000256" key="14">
    <source>
        <dbReference type="RuleBase" id="RU003848"/>
    </source>
</evidence>
<evidence type="ECO:0000256" key="9">
    <source>
        <dbReference type="ARBA" id="ARBA00023310"/>
    </source>
</evidence>
<evidence type="ECO:0000256" key="11">
    <source>
        <dbReference type="ARBA" id="ARBA00025614"/>
    </source>
</evidence>
<dbReference type="PANTHER" id="PTHR33445">
    <property type="entry name" value="ATP SYNTHASE SUBUNIT B', CHLOROPLASTIC"/>
    <property type="match status" value="1"/>
</dbReference>
<dbReference type="PANTHER" id="PTHR33445:SF2">
    <property type="entry name" value="ATP SYNTHASE SUBUNIT B', CHLOROPLASTIC"/>
    <property type="match status" value="1"/>
</dbReference>
<dbReference type="HAMAP" id="MF_01398">
    <property type="entry name" value="ATP_synth_b_bprime"/>
    <property type="match status" value="1"/>
</dbReference>
<evidence type="ECO:0000256" key="6">
    <source>
        <dbReference type="ARBA" id="ARBA00022989"/>
    </source>
</evidence>
<evidence type="ECO:0000256" key="15">
    <source>
        <dbReference type="SAM" id="Coils"/>
    </source>
</evidence>
<evidence type="ECO:0000256" key="1">
    <source>
        <dbReference type="ARBA" id="ARBA00005513"/>
    </source>
</evidence>
<dbReference type="CDD" id="cd06503">
    <property type="entry name" value="ATP-synt_Fo_b"/>
    <property type="match status" value="1"/>
</dbReference>
<dbReference type="InterPro" id="IPR050059">
    <property type="entry name" value="ATP_synthase_B_chain"/>
</dbReference>
<dbReference type="AlphaFoldDB" id="A0A6L2R4K5"/>
<comment type="function">
    <text evidence="10 13">F(1)F(0) ATP synthase produces ATP from ADP in the presence of a proton or sodium gradient. F-type ATPases consist of two structural domains, F(1) containing the extramembraneous catalytic core and F(0) containing the membrane proton channel, linked together by a central stalk and a peripheral stalk. During catalysis, ATP synthesis in the catalytic domain of F(1) is coupled via a rotary mechanism of the central stalk subunits to proton translocation.</text>
</comment>
<evidence type="ECO:0000256" key="2">
    <source>
        <dbReference type="ARBA" id="ARBA00022448"/>
    </source>
</evidence>
<comment type="caution">
    <text evidence="16">The sequence shown here is derived from an EMBL/GenBank/DDBJ whole genome shotgun (WGS) entry which is preliminary data.</text>
</comment>
<proteinExistence type="inferred from homology"/>
<keyword evidence="6 13" id="KW-1133">Transmembrane helix</keyword>
<dbReference type="GO" id="GO:0046933">
    <property type="term" value="F:proton-transporting ATP synthase activity, rotational mechanism"/>
    <property type="evidence" value="ECO:0007669"/>
    <property type="project" value="UniProtKB-UniRule"/>
</dbReference>
<evidence type="ECO:0000256" key="5">
    <source>
        <dbReference type="ARBA" id="ARBA00022781"/>
    </source>
</evidence>
<evidence type="ECO:0000313" key="16">
    <source>
        <dbReference type="EMBL" id="GFH62384.1"/>
    </source>
</evidence>
<evidence type="ECO:0000256" key="13">
    <source>
        <dbReference type="HAMAP-Rule" id="MF_01398"/>
    </source>
</evidence>
<evidence type="ECO:0000256" key="3">
    <source>
        <dbReference type="ARBA" id="ARBA00022547"/>
    </source>
</evidence>
<feature type="transmembrane region" description="Helical" evidence="13">
    <location>
        <begin position="6"/>
        <end position="27"/>
    </location>
</feature>